<evidence type="ECO:0000256" key="1">
    <source>
        <dbReference type="SAM" id="MobiDB-lite"/>
    </source>
</evidence>
<gene>
    <name evidence="2" type="ORF">Micbo1qcDRAFT_155762</name>
</gene>
<sequence length="81" mass="8613">MLFNPAVKTLTLPGPVLVLADSAVAPSLVPSRGFSPPNGMSGNPTRHITQARAGRRRKKTAGGLYHHGDTRLWTRAAGLEL</sequence>
<name>A0A136JIN7_9PEZI</name>
<organism evidence="2 3">
    <name type="scientific">Microdochium bolleyi</name>
    <dbReference type="NCBI Taxonomy" id="196109"/>
    <lineage>
        <taxon>Eukaryota</taxon>
        <taxon>Fungi</taxon>
        <taxon>Dikarya</taxon>
        <taxon>Ascomycota</taxon>
        <taxon>Pezizomycotina</taxon>
        <taxon>Sordariomycetes</taxon>
        <taxon>Xylariomycetidae</taxon>
        <taxon>Xylariales</taxon>
        <taxon>Microdochiaceae</taxon>
        <taxon>Microdochium</taxon>
    </lineage>
</organism>
<feature type="compositionally biased region" description="Polar residues" evidence="1">
    <location>
        <begin position="38"/>
        <end position="48"/>
    </location>
</feature>
<dbReference type="InParanoid" id="A0A136JIN7"/>
<keyword evidence="3" id="KW-1185">Reference proteome</keyword>
<dbReference type="AlphaFoldDB" id="A0A136JIN7"/>
<dbReference type="EMBL" id="KQ964245">
    <property type="protein sequence ID" value="KXJ97017.1"/>
    <property type="molecule type" value="Genomic_DNA"/>
</dbReference>
<reference evidence="3" key="1">
    <citation type="submission" date="2016-02" db="EMBL/GenBank/DDBJ databases">
        <title>Draft genome sequence of Microdochium bolleyi, a fungal endophyte of beachgrass.</title>
        <authorList>
            <consortium name="DOE Joint Genome Institute"/>
            <person name="David A.S."/>
            <person name="May G."/>
            <person name="Haridas S."/>
            <person name="Lim J."/>
            <person name="Wang M."/>
            <person name="Labutti K."/>
            <person name="Lipzen A."/>
            <person name="Barry K."/>
            <person name="Grigoriev I.V."/>
        </authorList>
    </citation>
    <scope>NUCLEOTIDE SEQUENCE [LARGE SCALE GENOMIC DNA]</scope>
    <source>
        <strain evidence="3">J235TASD1</strain>
    </source>
</reference>
<accession>A0A136JIN7</accession>
<evidence type="ECO:0000313" key="3">
    <source>
        <dbReference type="Proteomes" id="UP000070501"/>
    </source>
</evidence>
<feature type="non-terminal residue" evidence="2">
    <location>
        <position position="81"/>
    </location>
</feature>
<protein>
    <submittedName>
        <fullName evidence="2">Uncharacterized protein</fullName>
    </submittedName>
</protein>
<feature type="region of interest" description="Disordered" evidence="1">
    <location>
        <begin position="30"/>
        <end position="63"/>
    </location>
</feature>
<proteinExistence type="predicted"/>
<dbReference type="Proteomes" id="UP000070501">
    <property type="component" value="Unassembled WGS sequence"/>
</dbReference>
<evidence type="ECO:0000313" key="2">
    <source>
        <dbReference type="EMBL" id="KXJ97017.1"/>
    </source>
</evidence>